<dbReference type="InterPro" id="IPR001356">
    <property type="entry name" value="HD"/>
</dbReference>
<evidence type="ECO:0000256" key="2">
    <source>
        <dbReference type="RuleBase" id="RU000682"/>
    </source>
</evidence>
<dbReference type="GO" id="GO:0000981">
    <property type="term" value="F:DNA-binding transcription factor activity, RNA polymerase II-specific"/>
    <property type="evidence" value="ECO:0007669"/>
    <property type="project" value="TreeGrafter"/>
</dbReference>
<keyword evidence="5" id="KW-1185">Reference proteome</keyword>
<accession>A0A1C7NCM5</accession>
<name>A0A1C7NCM5_9FUNG</name>
<comment type="subcellular location">
    <subcellularLocation>
        <location evidence="1 2">Nucleus</location>
    </subcellularLocation>
</comment>
<proteinExistence type="predicted"/>
<comment type="caution">
    <text evidence="4">The sequence shown here is derived from an EMBL/GenBank/DDBJ whole genome shotgun (WGS) entry which is preliminary data.</text>
</comment>
<protein>
    <submittedName>
        <fullName evidence="4">Homeobox protein 10</fullName>
    </submittedName>
</protein>
<dbReference type="AlphaFoldDB" id="A0A1C7NCM5"/>
<dbReference type="EMBL" id="LUGH01000268">
    <property type="protein sequence ID" value="OBZ86831.1"/>
    <property type="molecule type" value="Genomic_DNA"/>
</dbReference>
<dbReference type="GO" id="GO:1990837">
    <property type="term" value="F:sequence-specific double-stranded DNA binding"/>
    <property type="evidence" value="ECO:0007669"/>
    <property type="project" value="TreeGrafter"/>
</dbReference>
<sequence>MYSTSCTLPPLSNLLIYQPAKPMHRSPAFDINNLLSNDVSEHTDLPTASSSVASISNITIPTTTTHTMHHTTILDEADDKRQQRRNLKAKRKRASPNQLLVLNRIFSQTYFPSTEIRVELGKQLGMSPRTVQIWFQNKRQALRSRGRHAPAPTNCYLPPISPPRSPQSSYYYRQNHCQHHQEFNVSLPPLRLTQYNSPPSSVSFPSPNSMDYPF</sequence>
<dbReference type="Proteomes" id="UP000093000">
    <property type="component" value="Unassembled WGS sequence"/>
</dbReference>
<dbReference type="SUPFAM" id="SSF46689">
    <property type="entry name" value="Homeodomain-like"/>
    <property type="match status" value="1"/>
</dbReference>
<keyword evidence="1 2" id="KW-0238">DNA-binding</keyword>
<organism evidence="4 5">
    <name type="scientific">Choanephora cucurbitarum</name>
    <dbReference type="NCBI Taxonomy" id="101091"/>
    <lineage>
        <taxon>Eukaryota</taxon>
        <taxon>Fungi</taxon>
        <taxon>Fungi incertae sedis</taxon>
        <taxon>Mucoromycota</taxon>
        <taxon>Mucoromycotina</taxon>
        <taxon>Mucoromycetes</taxon>
        <taxon>Mucorales</taxon>
        <taxon>Mucorineae</taxon>
        <taxon>Choanephoraceae</taxon>
        <taxon>Choanephoroideae</taxon>
        <taxon>Choanephora</taxon>
    </lineage>
</organism>
<evidence type="ECO:0000313" key="4">
    <source>
        <dbReference type="EMBL" id="OBZ86831.1"/>
    </source>
</evidence>
<reference evidence="4 5" key="1">
    <citation type="submission" date="2016-03" db="EMBL/GenBank/DDBJ databases">
        <title>Choanephora cucurbitarum.</title>
        <authorList>
            <person name="Min B."/>
            <person name="Park H."/>
            <person name="Park J.-H."/>
            <person name="Shin H.-D."/>
            <person name="Choi I.-G."/>
        </authorList>
    </citation>
    <scope>NUCLEOTIDE SEQUENCE [LARGE SCALE GENOMIC DNA]</scope>
    <source>
        <strain evidence="4 5">KUS-F28377</strain>
    </source>
</reference>
<dbReference type="Pfam" id="PF00046">
    <property type="entry name" value="Homeodomain"/>
    <property type="match status" value="1"/>
</dbReference>
<dbReference type="STRING" id="101091.A0A1C7NCM5"/>
<keyword evidence="1 2" id="KW-0539">Nucleus</keyword>
<dbReference type="GO" id="GO:0005634">
    <property type="term" value="C:nucleus"/>
    <property type="evidence" value="ECO:0007669"/>
    <property type="project" value="UniProtKB-SubCell"/>
</dbReference>
<feature type="DNA-binding region" description="Homeobox" evidence="1">
    <location>
        <begin position="87"/>
        <end position="146"/>
    </location>
</feature>
<dbReference type="PANTHER" id="PTHR46255">
    <property type="entry name" value="SHORT STATURE HOMEOBOX"/>
    <property type="match status" value="1"/>
</dbReference>
<dbReference type="Gene3D" id="1.10.10.60">
    <property type="entry name" value="Homeodomain-like"/>
    <property type="match status" value="1"/>
</dbReference>
<dbReference type="CDD" id="cd00086">
    <property type="entry name" value="homeodomain"/>
    <property type="match status" value="1"/>
</dbReference>
<feature type="domain" description="Homeobox" evidence="3">
    <location>
        <begin position="85"/>
        <end position="145"/>
    </location>
</feature>
<dbReference type="PANTHER" id="PTHR46255:SF3">
    <property type="entry name" value="HOMEOBOX DOMAIN-CONTAINING PROTEIN"/>
    <property type="match status" value="1"/>
</dbReference>
<dbReference type="SMART" id="SM00389">
    <property type="entry name" value="HOX"/>
    <property type="match status" value="1"/>
</dbReference>
<gene>
    <name evidence="4" type="primary">hbx10_4</name>
    <name evidence="4" type="ORF">A0J61_05117</name>
</gene>
<evidence type="ECO:0000259" key="3">
    <source>
        <dbReference type="PROSITE" id="PS50071"/>
    </source>
</evidence>
<keyword evidence="1 2" id="KW-0371">Homeobox</keyword>
<dbReference type="InterPro" id="IPR052631">
    <property type="entry name" value="Paired_homeobox_Bicoid"/>
</dbReference>
<evidence type="ECO:0000256" key="1">
    <source>
        <dbReference type="PROSITE-ProRule" id="PRU00108"/>
    </source>
</evidence>
<dbReference type="OrthoDB" id="6159439at2759"/>
<dbReference type="InterPro" id="IPR009057">
    <property type="entry name" value="Homeodomain-like_sf"/>
</dbReference>
<dbReference type="PROSITE" id="PS50071">
    <property type="entry name" value="HOMEOBOX_2"/>
    <property type="match status" value="1"/>
</dbReference>
<dbReference type="InParanoid" id="A0A1C7NCM5"/>
<evidence type="ECO:0000313" key="5">
    <source>
        <dbReference type="Proteomes" id="UP000093000"/>
    </source>
</evidence>